<reference evidence="6" key="1">
    <citation type="submission" date="2011-03" db="EMBL/GenBank/DDBJ databases">
        <authorList>
            <person name="Voget S."/>
            <person name="Streit W.R."/>
            <person name="Jaeger K.E."/>
            <person name="Daniel R."/>
        </authorList>
    </citation>
    <scope>NUCLEOTIDE SEQUENCE [LARGE SCALE GENOMIC DNA]</scope>
    <source>
        <strain evidence="6">PG1</strain>
    </source>
</reference>
<dbReference type="SUPFAM" id="SSF52777">
    <property type="entry name" value="CoA-dependent acyltransferases"/>
    <property type="match status" value="1"/>
</dbReference>
<dbReference type="InterPro" id="IPR020806">
    <property type="entry name" value="PKS_PP-bd"/>
</dbReference>
<dbReference type="Pfam" id="PF00550">
    <property type="entry name" value="PP-binding"/>
    <property type="match status" value="1"/>
</dbReference>
<dbReference type="PANTHER" id="PTHR45527:SF14">
    <property type="entry name" value="PLIPASTATIN SYNTHASE SUBUNIT B"/>
    <property type="match status" value="1"/>
</dbReference>
<dbReference type="InterPro" id="IPR029058">
    <property type="entry name" value="AB_hydrolase_fold"/>
</dbReference>
<accession>A0A0B6RWA0</accession>
<dbReference type="Gene3D" id="3.30.559.30">
    <property type="entry name" value="Nonribosomal peptide synthetase, condensation domain"/>
    <property type="match status" value="1"/>
</dbReference>
<dbReference type="KEGG" id="bgp:BGL_1c19000"/>
<dbReference type="FunFam" id="3.40.50.12780:FF:000012">
    <property type="entry name" value="Non-ribosomal peptide synthetase"/>
    <property type="match status" value="1"/>
</dbReference>
<dbReference type="PROSITE" id="PS00455">
    <property type="entry name" value="AMP_BINDING"/>
    <property type="match status" value="1"/>
</dbReference>
<dbReference type="InterPro" id="IPR042099">
    <property type="entry name" value="ANL_N_sf"/>
</dbReference>
<dbReference type="FunFam" id="2.30.38.10:FF:000001">
    <property type="entry name" value="Non-ribosomal peptide synthetase PvdI"/>
    <property type="match status" value="1"/>
</dbReference>
<dbReference type="Gene3D" id="3.30.300.30">
    <property type="match status" value="1"/>
</dbReference>
<dbReference type="Gene3D" id="3.40.50.12780">
    <property type="entry name" value="N-terminal domain of ligase-like"/>
    <property type="match status" value="1"/>
</dbReference>
<dbReference type="InterPro" id="IPR045851">
    <property type="entry name" value="AMP-bd_C_sf"/>
</dbReference>
<evidence type="ECO:0000259" key="4">
    <source>
        <dbReference type="PROSITE" id="PS50075"/>
    </source>
</evidence>
<proteinExistence type="predicted"/>
<dbReference type="RefSeq" id="WP_052498310.1">
    <property type="nucleotide sequence ID" value="NZ_CP002580.1"/>
</dbReference>
<dbReference type="InterPro" id="IPR010071">
    <property type="entry name" value="AA_adenyl_dom"/>
</dbReference>
<dbReference type="InterPro" id="IPR025110">
    <property type="entry name" value="AMP-bd_C"/>
</dbReference>
<dbReference type="EMBL" id="CP002580">
    <property type="protein sequence ID" value="AJK46409.1"/>
    <property type="molecule type" value="Genomic_DNA"/>
</dbReference>
<evidence type="ECO:0000313" key="6">
    <source>
        <dbReference type="Proteomes" id="UP000031838"/>
    </source>
</evidence>
<dbReference type="Gene3D" id="3.40.50.1820">
    <property type="entry name" value="alpha/beta hydrolase"/>
    <property type="match status" value="1"/>
</dbReference>
<keyword evidence="3" id="KW-0597">Phosphoprotein</keyword>
<keyword evidence="2" id="KW-0596">Phosphopantetheine</keyword>
<dbReference type="Pfam" id="PF13193">
    <property type="entry name" value="AMP-binding_C"/>
    <property type="match status" value="1"/>
</dbReference>
<dbReference type="PROSITE" id="PS50075">
    <property type="entry name" value="CARRIER"/>
    <property type="match status" value="1"/>
</dbReference>
<dbReference type="InterPro" id="IPR006162">
    <property type="entry name" value="Ppantetheine_attach_site"/>
</dbReference>
<reference evidence="5 6" key="2">
    <citation type="journal article" date="2016" name="Appl. Microbiol. Biotechnol.">
        <title>Mutations improving production and secretion of extracellular lipase by Burkholderia glumae PG1.</title>
        <authorList>
            <person name="Knapp A."/>
            <person name="Voget S."/>
            <person name="Gao R."/>
            <person name="Zaburannyi N."/>
            <person name="Krysciak D."/>
            <person name="Breuer M."/>
            <person name="Hauer B."/>
            <person name="Streit W.R."/>
            <person name="Muller R."/>
            <person name="Daniel R."/>
            <person name="Jaeger K.E."/>
        </authorList>
    </citation>
    <scope>NUCLEOTIDE SEQUENCE [LARGE SCALE GENOMIC DNA]</scope>
    <source>
        <strain evidence="5 6">PG1</strain>
    </source>
</reference>
<dbReference type="FunFam" id="3.40.50.980:FF:000001">
    <property type="entry name" value="Non-ribosomal peptide synthetase"/>
    <property type="match status" value="1"/>
</dbReference>
<dbReference type="Pfam" id="PF00668">
    <property type="entry name" value="Condensation"/>
    <property type="match status" value="1"/>
</dbReference>
<dbReference type="SUPFAM" id="SSF47336">
    <property type="entry name" value="ACP-like"/>
    <property type="match status" value="1"/>
</dbReference>
<dbReference type="AlphaFoldDB" id="A0A0B6RWA0"/>
<dbReference type="Pfam" id="PF00501">
    <property type="entry name" value="AMP-binding"/>
    <property type="match status" value="1"/>
</dbReference>
<dbReference type="InterPro" id="IPR000873">
    <property type="entry name" value="AMP-dep_synth/lig_dom"/>
</dbReference>
<gene>
    <name evidence="5" type="ORF">BGL_1c19000</name>
</gene>
<dbReference type="PANTHER" id="PTHR45527">
    <property type="entry name" value="NONRIBOSOMAL PEPTIDE SYNTHETASE"/>
    <property type="match status" value="1"/>
</dbReference>
<dbReference type="InterPro" id="IPR020845">
    <property type="entry name" value="AMP-binding_CS"/>
</dbReference>
<dbReference type="GO" id="GO:0043041">
    <property type="term" value="P:amino acid activation for nonribosomal peptide biosynthetic process"/>
    <property type="evidence" value="ECO:0007669"/>
    <property type="project" value="TreeGrafter"/>
</dbReference>
<dbReference type="NCBIfam" id="TIGR01733">
    <property type="entry name" value="AA-adenyl-dom"/>
    <property type="match status" value="1"/>
</dbReference>
<evidence type="ECO:0000313" key="5">
    <source>
        <dbReference type="EMBL" id="AJK46409.1"/>
    </source>
</evidence>
<dbReference type="GO" id="GO:0031177">
    <property type="term" value="F:phosphopantetheine binding"/>
    <property type="evidence" value="ECO:0007669"/>
    <property type="project" value="InterPro"/>
</dbReference>
<dbReference type="InterPro" id="IPR009081">
    <property type="entry name" value="PP-bd_ACP"/>
</dbReference>
<dbReference type="CDD" id="cd17643">
    <property type="entry name" value="A_NRPS_Cytc1-like"/>
    <property type="match status" value="1"/>
</dbReference>
<dbReference type="Proteomes" id="UP000031838">
    <property type="component" value="Chromosome 1"/>
</dbReference>
<evidence type="ECO:0000256" key="1">
    <source>
        <dbReference type="ARBA" id="ARBA00001957"/>
    </source>
</evidence>
<feature type="domain" description="Carrier" evidence="4">
    <location>
        <begin position="789"/>
        <end position="864"/>
    </location>
</feature>
<name>A0A0B6RWA0_BURPL</name>
<protein>
    <submittedName>
        <fullName evidence="5">Non-ribosomal peptide synthase</fullName>
    </submittedName>
</protein>
<evidence type="ECO:0000256" key="2">
    <source>
        <dbReference type="ARBA" id="ARBA00022450"/>
    </source>
</evidence>
<evidence type="ECO:0000256" key="3">
    <source>
        <dbReference type="ARBA" id="ARBA00022553"/>
    </source>
</evidence>
<sequence length="874" mass="92757">MRDDLSVFSGVATPALAVADPLAFWRDALAGLPACLALPTDRPRSAARPVSGQLGFHVDGARHAKLSSLARSRDVTLFDVVHAATAIVLGALAAETDLAIGTCASDSRGLVEPNLVALRLDLAGNPSAVDLIQRAGSANRRALAHGDIRFDEVVQAAGIEPAGHHPVFQVMLVISDNPAPEQTAWIEQGGDIALALHDTRRSLAGTIAYAAQLYDRATIETLGERLLGVLDAIAANPAVRLSDLPLLTPAERDRLRVWANPERDFGAATLPGLFEARVALTPAAPAVSFEGETIDYAQLNARANRLAHHLIAQGVGPGDIVALALPRSIAMIVAIVAVTKTGAAYLPLDPDYPAERLQYMVDDARPKAVVTLSGVAVADAACAIRITLDDPATAAELASMPPDNPGAARPDIGPVPHDTAYVIYTSGSTGKPKGVMVSHRNVARLFAATHAEFGFGADDVWTMFHSYAFDFSVWEIWGALLHGGRLVVVPYLLSRSPSAFLQLLAQERVSVLNQTPSAFYQLAEEMRAQGEPAPPALRYVVFGGEALETALLRDWYERHGDGGPRLVNMYGITETTVHVTHVALDAGHLDAAGNSPVGRPIADLNVHLLDAHLNPVPPGTIGELYVSGAGLAHGYLNRPGMSAGRFIACPFGPAGSRMYRSGDLARWRADGTLDYLGRADDQVKIRGFRIELGEIEAALAGAPDVAHARVTVHESGDGDRRLVAYVVPKDAAVLDTAAVARHAADLLPTFMLPAAVIGLERLPLTTNGKLDRARLPKPEFDAGGKHTREPCGEAELAIAALFCKVLDLPQVGAEVSFFDIGGHSLLAMKLVSQVRTSLRKRISMRDVFDKPTVALLAPLIFSSGEPARDKAVGR</sequence>
<dbReference type="InterPro" id="IPR020459">
    <property type="entry name" value="AMP-binding"/>
</dbReference>
<dbReference type="PROSITE" id="PS00012">
    <property type="entry name" value="PHOSPHOPANTETHEINE"/>
    <property type="match status" value="1"/>
</dbReference>
<keyword evidence="6" id="KW-1185">Reference proteome</keyword>
<dbReference type="InterPro" id="IPR001242">
    <property type="entry name" value="Condensation_dom"/>
</dbReference>
<dbReference type="FunFam" id="3.30.300.30:FF:000010">
    <property type="entry name" value="Enterobactin synthetase component F"/>
    <property type="match status" value="1"/>
</dbReference>
<dbReference type="PRINTS" id="PR00154">
    <property type="entry name" value="AMPBINDING"/>
</dbReference>
<dbReference type="SMART" id="SM00823">
    <property type="entry name" value="PKS_PP"/>
    <property type="match status" value="1"/>
</dbReference>
<comment type="cofactor">
    <cofactor evidence="1">
        <name>pantetheine 4'-phosphate</name>
        <dbReference type="ChEBI" id="CHEBI:47942"/>
    </cofactor>
</comment>
<dbReference type="SUPFAM" id="SSF56801">
    <property type="entry name" value="Acetyl-CoA synthetase-like"/>
    <property type="match status" value="1"/>
</dbReference>
<dbReference type="FunFam" id="3.40.50.980:FF:000002">
    <property type="entry name" value="Enterobactin synthetase component F"/>
    <property type="match status" value="1"/>
</dbReference>
<dbReference type="GO" id="GO:0005829">
    <property type="term" value="C:cytosol"/>
    <property type="evidence" value="ECO:0007669"/>
    <property type="project" value="TreeGrafter"/>
</dbReference>
<dbReference type="GO" id="GO:0003824">
    <property type="term" value="F:catalytic activity"/>
    <property type="evidence" value="ECO:0007669"/>
    <property type="project" value="InterPro"/>
</dbReference>
<dbReference type="InterPro" id="IPR036736">
    <property type="entry name" value="ACP-like_sf"/>
</dbReference>
<dbReference type="HOGENOM" id="CLU_000022_2_4_4"/>
<organism evidence="5 6">
    <name type="scientific">Burkholderia plantarii</name>
    <dbReference type="NCBI Taxonomy" id="41899"/>
    <lineage>
        <taxon>Bacteria</taxon>
        <taxon>Pseudomonadati</taxon>
        <taxon>Pseudomonadota</taxon>
        <taxon>Betaproteobacteria</taxon>
        <taxon>Burkholderiales</taxon>
        <taxon>Burkholderiaceae</taxon>
        <taxon>Burkholderia</taxon>
    </lineage>
</organism>
<dbReference type="GO" id="GO:0044550">
    <property type="term" value="P:secondary metabolite biosynthetic process"/>
    <property type="evidence" value="ECO:0007669"/>
    <property type="project" value="UniProtKB-ARBA"/>
</dbReference>